<dbReference type="Pfam" id="PF00664">
    <property type="entry name" value="ABC_membrane"/>
    <property type="match status" value="1"/>
</dbReference>
<feature type="transmembrane region" description="Helical" evidence="8">
    <location>
        <begin position="140"/>
        <end position="162"/>
    </location>
</feature>
<dbReference type="AlphaFoldDB" id="A0A9D2G4Q6"/>
<evidence type="ECO:0000256" key="4">
    <source>
        <dbReference type="ARBA" id="ARBA00022741"/>
    </source>
</evidence>
<feature type="domain" description="ABC transporter" evidence="9">
    <location>
        <begin position="347"/>
        <end position="580"/>
    </location>
</feature>
<evidence type="ECO:0000256" key="6">
    <source>
        <dbReference type="ARBA" id="ARBA00022989"/>
    </source>
</evidence>
<dbReference type="PANTHER" id="PTHR43394">
    <property type="entry name" value="ATP-DEPENDENT PERMEASE MDL1, MITOCHONDRIAL"/>
    <property type="match status" value="1"/>
</dbReference>
<dbReference type="SMART" id="SM00382">
    <property type="entry name" value="AAA"/>
    <property type="match status" value="1"/>
</dbReference>
<dbReference type="Proteomes" id="UP000824102">
    <property type="component" value="Unassembled WGS sequence"/>
</dbReference>
<keyword evidence="6 8" id="KW-1133">Transmembrane helix</keyword>
<dbReference type="InterPro" id="IPR039421">
    <property type="entry name" value="Type_1_exporter"/>
</dbReference>
<dbReference type="InterPro" id="IPR017871">
    <property type="entry name" value="ABC_transporter-like_CS"/>
</dbReference>
<evidence type="ECO:0000256" key="3">
    <source>
        <dbReference type="ARBA" id="ARBA00022692"/>
    </source>
</evidence>
<evidence type="ECO:0000259" key="10">
    <source>
        <dbReference type="PROSITE" id="PS50929"/>
    </source>
</evidence>
<dbReference type="InterPro" id="IPR003593">
    <property type="entry name" value="AAA+_ATPase"/>
</dbReference>
<dbReference type="PROSITE" id="PS50929">
    <property type="entry name" value="ABC_TM1F"/>
    <property type="match status" value="1"/>
</dbReference>
<name>A0A9D2G4Q6_9FIRM</name>
<reference evidence="11" key="2">
    <citation type="submission" date="2021-04" db="EMBL/GenBank/DDBJ databases">
        <authorList>
            <person name="Gilroy R."/>
        </authorList>
    </citation>
    <scope>NUCLEOTIDE SEQUENCE</scope>
    <source>
        <strain evidence="11">ChiW7-2402</strain>
    </source>
</reference>
<dbReference type="InterPro" id="IPR036640">
    <property type="entry name" value="ABC1_TM_sf"/>
</dbReference>
<feature type="transmembrane region" description="Helical" evidence="8">
    <location>
        <begin position="262"/>
        <end position="283"/>
    </location>
</feature>
<dbReference type="GO" id="GO:0015421">
    <property type="term" value="F:ABC-type oligopeptide transporter activity"/>
    <property type="evidence" value="ECO:0007669"/>
    <property type="project" value="TreeGrafter"/>
</dbReference>
<dbReference type="EMBL" id="DXBB01000075">
    <property type="protein sequence ID" value="HIZ73019.1"/>
    <property type="molecule type" value="Genomic_DNA"/>
</dbReference>
<dbReference type="CDD" id="cd03254">
    <property type="entry name" value="ABCC_Glucan_exporter_like"/>
    <property type="match status" value="1"/>
</dbReference>
<feature type="transmembrane region" description="Helical" evidence="8">
    <location>
        <begin position="65"/>
        <end position="86"/>
    </location>
</feature>
<evidence type="ECO:0000259" key="9">
    <source>
        <dbReference type="PROSITE" id="PS50893"/>
    </source>
</evidence>
<evidence type="ECO:0000313" key="12">
    <source>
        <dbReference type="Proteomes" id="UP000824102"/>
    </source>
</evidence>
<keyword evidence="2" id="KW-0813">Transport</keyword>
<feature type="domain" description="ABC transmembrane type-1" evidence="10">
    <location>
        <begin position="30"/>
        <end position="314"/>
    </location>
</feature>
<dbReference type="InterPro" id="IPR011527">
    <property type="entry name" value="ABC1_TM_dom"/>
</dbReference>
<keyword evidence="5 11" id="KW-0067">ATP-binding</keyword>
<dbReference type="InterPro" id="IPR027417">
    <property type="entry name" value="P-loop_NTPase"/>
</dbReference>
<dbReference type="SUPFAM" id="SSF90123">
    <property type="entry name" value="ABC transporter transmembrane region"/>
    <property type="match status" value="1"/>
</dbReference>
<evidence type="ECO:0000256" key="1">
    <source>
        <dbReference type="ARBA" id="ARBA00004651"/>
    </source>
</evidence>
<dbReference type="GO" id="GO:0005886">
    <property type="term" value="C:plasma membrane"/>
    <property type="evidence" value="ECO:0007669"/>
    <property type="project" value="UniProtKB-SubCell"/>
</dbReference>
<dbReference type="Gene3D" id="1.20.1560.10">
    <property type="entry name" value="ABC transporter type 1, transmembrane domain"/>
    <property type="match status" value="1"/>
</dbReference>
<dbReference type="SUPFAM" id="SSF52540">
    <property type="entry name" value="P-loop containing nucleoside triphosphate hydrolases"/>
    <property type="match status" value="1"/>
</dbReference>
<dbReference type="Gene3D" id="3.40.50.300">
    <property type="entry name" value="P-loop containing nucleotide triphosphate hydrolases"/>
    <property type="match status" value="1"/>
</dbReference>
<feature type="transmembrane region" description="Helical" evidence="8">
    <location>
        <begin position="168"/>
        <end position="187"/>
    </location>
</feature>
<evidence type="ECO:0000313" key="11">
    <source>
        <dbReference type="EMBL" id="HIZ73019.1"/>
    </source>
</evidence>
<comment type="caution">
    <text evidence="11">The sequence shown here is derived from an EMBL/GenBank/DDBJ whole genome shotgun (WGS) entry which is preliminary data.</text>
</comment>
<keyword evidence="7 8" id="KW-0472">Membrane</keyword>
<sequence length="584" mass="64318">MKHIRKRPEGTFRGILNYLKPYSLFLVCTVVCAVVYVASTLLVPYLAGLAIDCMAAAGSVDYPRLYSLFTAIGVSIALTALSQWLMSLSNNHIAYRVLADIRRDAFRKIGVLPLKYLDGRSYGKTASVIITDAEQFSDGLLLGFTQLFTGAATILGVLVILFVLRWEVALVVLCVTPLSLFVAKFIASHTYSMFKKQAATRAEQTGFIDEMIGNLKIVKAFSHERENEEKFDEINERLRACSLRAIFYSSTTNPGTRLVNNLVYAAVALVGAFLVIATGGIAFTVGNLSSVLTYATQYTKPFNEITEVITEFQNALACAARLFALIAEEEQPSDEGMEELADVKGEVRLSDVSFSYDPEKPLIEHLNVLAPAGKRVAIVGPTGCGKTTLINLLMRFYDVDGGSVSVDGHDIRGITRKSLRSHYGMVLQETWLKKATVRENLLMGNPEATEEEMIEAARAAHAHGFISRLPEGYDTVIGDEGVLSQGQRQLLCIARIMLTRPPMLILDEATSSIDTRTEMRVQDAFSKLMQGRTCFIVAHRLSTIENADLILVMKAGTIIEQGTHKELLQKGGFYAELYRAQFAG</sequence>
<evidence type="ECO:0000256" key="2">
    <source>
        <dbReference type="ARBA" id="ARBA00022448"/>
    </source>
</evidence>
<feature type="transmembrane region" description="Helical" evidence="8">
    <location>
        <begin position="21"/>
        <end position="45"/>
    </location>
</feature>
<gene>
    <name evidence="11" type="ORF">H9964_05525</name>
</gene>
<evidence type="ECO:0000256" key="8">
    <source>
        <dbReference type="SAM" id="Phobius"/>
    </source>
</evidence>
<protein>
    <submittedName>
        <fullName evidence="11">ABC transporter ATP-binding protein/permease</fullName>
    </submittedName>
</protein>
<dbReference type="Pfam" id="PF00005">
    <property type="entry name" value="ABC_tran"/>
    <property type="match status" value="1"/>
</dbReference>
<dbReference type="FunFam" id="3.40.50.300:FF:000287">
    <property type="entry name" value="Multidrug ABC transporter ATP-binding protein"/>
    <property type="match status" value="1"/>
</dbReference>
<dbReference type="InterPro" id="IPR003439">
    <property type="entry name" value="ABC_transporter-like_ATP-bd"/>
</dbReference>
<evidence type="ECO:0000256" key="7">
    <source>
        <dbReference type="ARBA" id="ARBA00023136"/>
    </source>
</evidence>
<dbReference type="GO" id="GO:0016887">
    <property type="term" value="F:ATP hydrolysis activity"/>
    <property type="evidence" value="ECO:0007669"/>
    <property type="project" value="InterPro"/>
</dbReference>
<keyword evidence="4" id="KW-0547">Nucleotide-binding</keyword>
<proteinExistence type="predicted"/>
<reference evidence="11" key="1">
    <citation type="journal article" date="2021" name="PeerJ">
        <title>Extensive microbial diversity within the chicken gut microbiome revealed by metagenomics and culture.</title>
        <authorList>
            <person name="Gilroy R."/>
            <person name="Ravi A."/>
            <person name="Getino M."/>
            <person name="Pursley I."/>
            <person name="Horton D.L."/>
            <person name="Alikhan N.F."/>
            <person name="Baker D."/>
            <person name="Gharbi K."/>
            <person name="Hall N."/>
            <person name="Watson M."/>
            <person name="Adriaenssens E.M."/>
            <person name="Foster-Nyarko E."/>
            <person name="Jarju S."/>
            <person name="Secka A."/>
            <person name="Antonio M."/>
            <person name="Oren A."/>
            <person name="Chaudhuri R.R."/>
            <person name="La Ragione R."/>
            <person name="Hildebrand F."/>
            <person name="Pallen M.J."/>
        </authorList>
    </citation>
    <scope>NUCLEOTIDE SEQUENCE</scope>
    <source>
        <strain evidence="11">ChiW7-2402</strain>
    </source>
</reference>
<comment type="subcellular location">
    <subcellularLocation>
        <location evidence="1">Cell membrane</location>
        <topology evidence="1">Multi-pass membrane protein</topology>
    </subcellularLocation>
</comment>
<accession>A0A9D2G4Q6</accession>
<dbReference type="PROSITE" id="PS00211">
    <property type="entry name" value="ABC_TRANSPORTER_1"/>
    <property type="match status" value="1"/>
</dbReference>
<organism evidence="11 12">
    <name type="scientific">Candidatus Gallimonas intestinavium</name>
    <dbReference type="NCBI Taxonomy" id="2838603"/>
    <lineage>
        <taxon>Bacteria</taxon>
        <taxon>Bacillati</taxon>
        <taxon>Bacillota</taxon>
        <taxon>Clostridia</taxon>
        <taxon>Candidatus Gallimonas</taxon>
    </lineage>
</organism>
<dbReference type="PANTHER" id="PTHR43394:SF1">
    <property type="entry name" value="ATP-BINDING CASSETTE SUB-FAMILY B MEMBER 10, MITOCHONDRIAL"/>
    <property type="match status" value="1"/>
</dbReference>
<dbReference type="CDD" id="cd18547">
    <property type="entry name" value="ABC_6TM_Tm288_like"/>
    <property type="match status" value="1"/>
</dbReference>
<evidence type="ECO:0000256" key="5">
    <source>
        <dbReference type="ARBA" id="ARBA00022840"/>
    </source>
</evidence>
<dbReference type="GO" id="GO:0005524">
    <property type="term" value="F:ATP binding"/>
    <property type="evidence" value="ECO:0007669"/>
    <property type="project" value="UniProtKB-KW"/>
</dbReference>
<keyword evidence="3 8" id="KW-0812">Transmembrane</keyword>
<dbReference type="PROSITE" id="PS50893">
    <property type="entry name" value="ABC_TRANSPORTER_2"/>
    <property type="match status" value="1"/>
</dbReference>